<feature type="region of interest" description="Disordered" evidence="1">
    <location>
        <begin position="1"/>
        <end position="24"/>
    </location>
</feature>
<feature type="transmembrane region" description="Helical" evidence="2">
    <location>
        <begin position="187"/>
        <end position="208"/>
    </location>
</feature>
<feature type="transmembrane region" description="Helical" evidence="2">
    <location>
        <begin position="264"/>
        <end position="285"/>
    </location>
</feature>
<keyword evidence="2" id="KW-0812">Transmembrane</keyword>
<gene>
    <name evidence="3" type="ORF">N7509_011760</name>
</gene>
<keyword evidence="2" id="KW-0472">Membrane</keyword>
<dbReference type="AlphaFoldDB" id="A0A9W9VGM0"/>
<keyword evidence="2" id="KW-1133">Transmembrane helix</keyword>
<feature type="region of interest" description="Disordered" evidence="1">
    <location>
        <begin position="37"/>
        <end position="56"/>
    </location>
</feature>
<organism evidence="3 4">
    <name type="scientific">Penicillium cosmopolitanum</name>
    <dbReference type="NCBI Taxonomy" id="1131564"/>
    <lineage>
        <taxon>Eukaryota</taxon>
        <taxon>Fungi</taxon>
        <taxon>Dikarya</taxon>
        <taxon>Ascomycota</taxon>
        <taxon>Pezizomycotina</taxon>
        <taxon>Eurotiomycetes</taxon>
        <taxon>Eurotiomycetidae</taxon>
        <taxon>Eurotiales</taxon>
        <taxon>Aspergillaceae</taxon>
        <taxon>Penicillium</taxon>
    </lineage>
</organism>
<evidence type="ECO:0000313" key="4">
    <source>
        <dbReference type="Proteomes" id="UP001147747"/>
    </source>
</evidence>
<reference evidence="3" key="1">
    <citation type="submission" date="2022-12" db="EMBL/GenBank/DDBJ databases">
        <authorList>
            <person name="Petersen C."/>
        </authorList>
    </citation>
    <scope>NUCLEOTIDE SEQUENCE</scope>
    <source>
        <strain evidence="3">IBT 29677</strain>
    </source>
</reference>
<reference evidence="3" key="2">
    <citation type="journal article" date="2023" name="IMA Fungus">
        <title>Comparative genomic study of the Penicillium genus elucidates a diverse pangenome and 15 lateral gene transfer events.</title>
        <authorList>
            <person name="Petersen C."/>
            <person name="Sorensen T."/>
            <person name="Nielsen M.R."/>
            <person name="Sondergaard T.E."/>
            <person name="Sorensen J.L."/>
            <person name="Fitzpatrick D.A."/>
            <person name="Frisvad J.C."/>
            <person name="Nielsen K.L."/>
        </authorList>
    </citation>
    <scope>NUCLEOTIDE SEQUENCE</scope>
    <source>
        <strain evidence="3">IBT 29677</strain>
    </source>
</reference>
<feature type="transmembrane region" description="Helical" evidence="2">
    <location>
        <begin position="138"/>
        <end position="156"/>
    </location>
</feature>
<dbReference type="OrthoDB" id="2448307at2759"/>
<evidence type="ECO:0000313" key="3">
    <source>
        <dbReference type="EMBL" id="KAJ5378641.1"/>
    </source>
</evidence>
<protein>
    <submittedName>
        <fullName evidence="3">Uncharacterized protein</fullName>
    </submittedName>
</protein>
<evidence type="ECO:0000256" key="2">
    <source>
        <dbReference type="SAM" id="Phobius"/>
    </source>
</evidence>
<dbReference type="RefSeq" id="XP_056482427.1">
    <property type="nucleotide sequence ID" value="XM_056636397.1"/>
</dbReference>
<feature type="compositionally biased region" description="Polar residues" evidence="1">
    <location>
        <begin position="1"/>
        <end position="11"/>
    </location>
</feature>
<keyword evidence="4" id="KW-1185">Reference proteome</keyword>
<feature type="transmembrane region" description="Helical" evidence="2">
    <location>
        <begin position="112"/>
        <end position="131"/>
    </location>
</feature>
<dbReference type="GeneID" id="81375377"/>
<evidence type="ECO:0000256" key="1">
    <source>
        <dbReference type="SAM" id="MobiDB-lite"/>
    </source>
</evidence>
<name>A0A9W9VGM0_9EURO</name>
<dbReference type="InterPro" id="IPR040410">
    <property type="entry name" value="UPF0658_Golgi"/>
</dbReference>
<dbReference type="EMBL" id="JAPZBU010000011">
    <property type="protein sequence ID" value="KAJ5378641.1"/>
    <property type="molecule type" value="Genomic_DNA"/>
</dbReference>
<proteinExistence type="predicted"/>
<sequence length="391" mass="44092">MRHTAGSNAASYSGRRDNQSSLVPVSHKKQTYIEINDFSRPDTPVPDGNSCAPSEKHHSRLYFPNTLWTRTFLITVILETIVTVAIETWIFISISDRILEHGKMDGSSRLQSFLGLYMFALLYELVLSYDALRRQNTFQLLGLCICNLGLLTYGILQVSEVMHFVKNLANDGALSTSVLSIYRLQLMLIPIILGVATIFMTFVAWKLFAEFSWLIYKNVSADLKMNRRYHIYQIFIALLKFDFFFIFGSQLQFLLALNQIGEEFIINAALVPIAMVGLCLAARFCQREKAKLMTIPVICLCGIVAGIAKTLEKMYSSSEDSDGLSFYRVSLSFFASIAILLIACTLVNLLLCVFNFDKGLKDHIHQFRGKQLAVESENTGAQGSKSRFELN</sequence>
<dbReference type="PANTHER" id="PTHR34391:SF1">
    <property type="entry name" value="UPF0658 GOLGI APPARATUS MEMBRANE PROTEIN C1952.10C-RELATED"/>
    <property type="match status" value="1"/>
</dbReference>
<comment type="caution">
    <text evidence="3">The sequence shown here is derived from an EMBL/GenBank/DDBJ whole genome shotgun (WGS) entry which is preliminary data.</text>
</comment>
<dbReference type="PANTHER" id="PTHR34391">
    <property type="entry name" value="UPF0658 GOLGI APPARATUS MEMBRANE PROTEIN C1952.10C-RELATED"/>
    <property type="match status" value="1"/>
</dbReference>
<feature type="transmembrane region" description="Helical" evidence="2">
    <location>
        <begin position="331"/>
        <end position="356"/>
    </location>
</feature>
<feature type="transmembrane region" description="Helical" evidence="2">
    <location>
        <begin position="292"/>
        <end position="311"/>
    </location>
</feature>
<accession>A0A9W9VGM0</accession>
<dbReference type="Proteomes" id="UP001147747">
    <property type="component" value="Unassembled WGS sequence"/>
</dbReference>
<feature type="transmembrane region" description="Helical" evidence="2">
    <location>
        <begin position="67"/>
        <end position="92"/>
    </location>
</feature>
<feature type="transmembrane region" description="Helical" evidence="2">
    <location>
        <begin position="229"/>
        <end position="252"/>
    </location>
</feature>
<dbReference type="GO" id="GO:0005794">
    <property type="term" value="C:Golgi apparatus"/>
    <property type="evidence" value="ECO:0007669"/>
    <property type="project" value="TreeGrafter"/>
</dbReference>